<comment type="similarity">
    <text evidence="1">Belongs to the class-IV pyridoxal-phosphate-dependent aminotransferase family.</text>
</comment>
<accession>A0ABS1U876</accession>
<name>A0ABS1U876_9PROT</name>
<keyword evidence="4" id="KW-1185">Reference proteome</keyword>
<organism evidence="3 4">
    <name type="scientific">Belnapia arida</name>
    <dbReference type="NCBI Taxonomy" id="2804533"/>
    <lineage>
        <taxon>Bacteria</taxon>
        <taxon>Pseudomonadati</taxon>
        <taxon>Pseudomonadota</taxon>
        <taxon>Alphaproteobacteria</taxon>
        <taxon>Acetobacterales</taxon>
        <taxon>Roseomonadaceae</taxon>
        <taxon>Belnapia</taxon>
    </lineage>
</organism>
<dbReference type="InterPro" id="IPR001544">
    <property type="entry name" value="Aminotrans_IV"/>
</dbReference>
<evidence type="ECO:0000313" key="3">
    <source>
        <dbReference type="EMBL" id="MBL6080365.1"/>
    </source>
</evidence>
<gene>
    <name evidence="3" type="ORF">JMJ56_20315</name>
</gene>
<protein>
    <recommendedName>
        <fullName evidence="2">Probable branched-chain-amino-acid aminotransferase</fullName>
    </recommendedName>
</protein>
<dbReference type="InterPro" id="IPR043131">
    <property type="entry name" value="BCAT-like_N"/>
</dbReference>
<reference evidence="3 4" key="1">
    <citation type="submission" date="2021-01" db="EMBL/GenBank/DDBJ databases">
        <title>Belnapia mucosa sp. nov. and Belnapia arida sp. nov., isolated from the Tabernas Desert (Almeria, Spain).</title>
        <authorList>
            <person name="Molina-Menor E."/>
            <person name="Vidal-Verdu A."/>
            <person name="Calonge A."/>
            <person name="Satari L."/>
            <person name="Pereto J."/>
            <person name="Porcar M."/>
        </authorList>
    </citation>
    <scope>NUCLEOTIDE SEQUENCE [LARGE SCALE GENOMIC DNA]</scope>
    <source>
        <strain evidence="3 4">T18</strain>
    </source>
</reference>
<dbReference type="EMBL" id="JAETWB010000013">
    <property type="protein sequence ID" value="MBL6080365.1"/>
    <property type="molecule type" value="Genomic_DNA"/>
</dbReference>
<dbReference type="GO" id="GO:0008483">
    <property type="term" value="F:transaminase activity"/>
    <property type="evidence" value="ECO:0007669"/>
    <property type="project" value="UniProtKB-KW"/>
</dbReference>
<dbReference type="Gene3D" id="3.20.10.10">
    <property type="entry name" value="D-amino Acid Aminotransferase, subunit A, domain 2"/>
    <property type="match status" value="1"/>
</dbReference>
<sequence>MNQIPALLPKPQLQRPLWIYAAGRVRPWEEAVLHVTSEGCQRGMNVFEGLKGFWQPDGRFGLLAMRRHYRRLKRSAALMHMPFEMSFEAYDAACHAITACQREPARNMWIRATLFLVEGHWGIGDSTDLVLAAYHYPRGVPPRMATGVSTWRRAADNAVPARIKSSFNYLAARFAKIEGRSRGYPEMVLLNEQGRVAEFIGSGLVMVRDGVVCAPPASEGAFESITIDIIASLCADLGIGFERRPIERTELIIADEIAAVGTLNDITVIGSMDERPMGPSPVLDRILLRYLDACEGREPHPALDLTFGD</sequence>
<evidence type="ECO:0000256" key="2">
    <source>
        <dbReference type="ARBA" id="ARBA00014472"/>
    </source>
</evidence>
<dbReference type="CDD" id="cd00449">
    <property type="entry name" value="PLPDE_IV"/>
    <property type="match status" value="1"/>
</dbReference>
<proteinExistence type="inferred from homology"/>
<dbReference type="RefSeq" id="WP_202833601.1">
    <property type="nucleotide sequence ID" value="NZ_JAETWB010000013.1"/>
</dbReference>
<dbReference type="InterPro" id="IPR036038">
    <property type="entry name" value="Aminotransferase-like"/>
</dbReference>
<dbReference type="PANTHER" id="PTHR42743">
    <property type="entry name" value="AMINO-ACID AMINOTRANSFERASE"/>
    <property type="match status" value="1"/>
</dbReference>
<dbReference type="Pfam" id="PF01063">
    <property type="entry name" value="Aminotran_4"/>
    <property type="match status" value="1"/>
</dbReference>
<dbReference type="PANTHER" id="PTHR42743:SF4">
    <property type="entry name" value="BRANCHED-CHAIN-AMINO-ACID AMINOTRANSFERASE-RELATED"/>
    <property type="match status" value="1"/>
</dbReference>
<keyword evidence="3" id="KW-0032">Aminotransferase</keyword>
<evidence type="ECO:0000313" key="4">
    <source>
        <dbReference type="Proteomes" id="UP000660885"/>
    </source>
</evidence>
<dbReference type="InterPro" id="IPR050571">
    <property type="entry name" value="Class-IV_PLP-Dep_Aminotrnsfr"/>
</dbReference>
<evidence type="ECO:0000256" key="1">
    <source>
        <dbReference type="ARBA" id="ARBA00009320"/>
    </source>
</evidence>
<dbReference type="InterPro" id="IPR043132">
    <property type="entry name" value="BCAT-like_C"/>
</dbReference>
<dbReference type="Gene3D" id="3.30.470.10">
    <property type="match status" value="1"/>
</dbReference>
<dbReference type="Proteomes" id="UP000660885">
    <property type="component" value="Unassembled WGS sequence"/>
</dbReference>
<comment type="caution">
    <text evidence="3">The sequence shown here is derived from an EMBL/GenBank/DDBJ whole genome shotgun (WGS) entry which is preliminary data.</text>
</comment>
<keyword evidence="3" id="KW-0808">Transferase</keyword>
<dbReference type="SUPFAM" id="SSF56752">
    <property type="entry name" value="D-aminoacid aminotransferase-like PLP-dependent enzymes"/>
    <property type="match status" value="1"/>
</dbReference>